<comment type="similarity">
    <text evidence="1">Belongs to the bacterial two-domain DSD family.</text>
</comment>
<feature type="binding site" evidence="1">
    <location>
        <position position="489"/>
    </location>
    <ligand>
        <name>Mg(2+)</name>
        <dbReference type="ChEBI" id="CHEBI:18420"/>
    </ligand>
</feature>
<reference evidence="3 4" key="1">
    <citation type="submission" date="2020-08" db="EMBL/GenBank/DDBJ databases">
        <title>The Agave Microbiome: Exploring the role of microbial communities in plant adaptations to desert environments.</title>
        <authorList>
            <person name="Partida-Martinez L.P."/>
        </authorList>
    </citation>
    <scope>NUCLEOTIDE SEQUENCE [LARGE SCALE GENOMIC DNA]</scope>
    <source>
        <strain evidence="3 4">AS2.23</strain>
    </source>
</reference>
<feature type="domain" description="Xylose isomerase-like TIM barrel" evidence="2">
    <location>
        <begin position="18"/>
        <end position="260"/>
    </location>
</feature>
<dbReference type="HAMAP" id="MF_02238">
    <property type="entry name" value="DSD"/>
    <property type="match status" value="1"/>
</dbReference>
<dbReference type="EC" id="4.2.1.118" evidence="1"/>
<feature type="binding site" evidence="1">
    <location>
        <position position="165"/>
    </location>
    <ligand>
        <name>a divalent metal cation</name>
        <dbReference type="ChEBI" id="CHEBI:60240"/>
        <note>catalytic</note>
    </ligand>
</feature>
<dbReference type="Gene3D" id="3.20.20.150">
    <property type="entry name" value="Divalent-metal-dependent TIM barrel enzymes"/>
    <property type="match status" value="1"/>
</dbReference>
<dbReference type="InterPro" id="IPR013022">
    <property type="entry name" value="Xyl_isomerase-like_TIM-brl"/>
</dbReference>
<comment type="caution">
    <text evidence="3">The sequence shown here is derived from an EMBL/GenBank/DDBJ whole genome shotgun (WGS) entry which is preliminary data.</text>
</comment>
<evidence type="ECO:0000313" key="3">
    <source>
        <dbReference type="EMBL" id="MBB2899834.1"/>
    </source>
</evidence>
<reference evidence="3 4" key="2">
    <citation type="submission" date="2020-08" db="EMBL/GenBank/DDBJ databases">
        <authorList>
            <person name="Partida-Martinez L."/>
            <person name="Huntemann M."/>
            <person name="Clum A."/>
            <person name="Wang J."/>
            <person name="Palaniappan K."/>
            <person name="Ritter S."/>
            <person name="Chen I.-M."/>
            <person name="Stamatis D."/>
            <person name="Reddy T."/>
            <person name="O'Malley R."/>
            <person name="Daum C."/>
            <person name="Shapiro N."/>
            <person name="Ivanova N."/>
            <person name="Kyrpides N."/>
            <person name="Woyke T."/>
        </authorList>
    </citation>
    <scope>NUCLEOTIDE SEQUENCE [LARGE SCALE GENOMIC DNA]</scope>
    <source>
        <strain evidence="3 4">AS2.23</strain>
    </source>
</reference>
<dbReference type="GO" id="GO:0051213">
    <property type="term" value="F:dioxygenase activity"/>
    <property type="evidence" value="ECO:0007669"/>
    <property type="project" value="UniProtKB-KW"/>
</dbReference>
<evidence type="ECO:0000313" key="4">
    <source>
        <dbReference type="Proteomes" id="UP000533269"/>
    </source>
</evidence>
<feature type="binding site" evidence="1">
    <location>
        <position position="237"/>
    </location>
    <ligand>
        <name>a divalent metal cation</name>
        <dbReference type="ChEBI" id="CHEBI:60240"/>
        <note>catalytic</note>
    </ligand>
</feature>
<sequence>MQTSIATVSLAGSLAEKLRAAAAAGFDAVEVFEPDLVASPLAPAQVRALAGDLGVRIALFQPFRDPDHVDPGVRARTVQRLHRKCEVVRELGCDLLLVCSSVHPGAVREDGELAAQLRALAEVAAGHGVRLAYEALAWGTHVADYRHAARVVAAADHPALGTCVDSFHVLSRGDDPAGVAALEKVFFYQVADAPALGMDLLPLSRHHRLFPGQGGFDLAGFHRAVLASGYDGPVSLEVFNDLYRQADPGRTAVDALRSLRHLADLAEPGTLPEAPSPTGWAFVEVAASEEGSPAVTGLLGALGFARTGTHRRGEVDLWTNGGVRVVVNGRPTRARAQLSSLGLQAEAPHALAQRSRELLAAVVHRPVGTGEAEIPSLVAPDGTWVQFCGRAPDWSEDFLPVPGREPAAGPRLREVDHVALPQPFAGFDSAGLFLTAVLGLRGGELSEIAAPDGLVRSRAHCSADGAIRIALEVGPTSGRLRGRPLASGHVAFRTDDALAAAAAFAAAGGEALEVPENYYADLGARFDLDAGFLDRLRALHVLYDRDEAGGELLHFFSRALSREFFVEVLERRGGYRGFGVANTPVRLAAQRRAPGD</sequence>
<keyword evidence="3" id="KW-0223">Dioxygenase</keyword>
<feature type="binding site" evidence="1">
    <location>
        <position position="189"/>
    </location>
    <ligand>
        <name>a divalent metal cation</name>
        <dbReference type="ChEBI" id="CHEBI:60240"/>
        <note>catalytic</note>
    </ligand>
</feature>
<proteinExistence type="inferred from homology"/>
<dbReference type="GO" id="GO:0046565">
    <property type="term" value="F:3-dehydroshikimate dehydratase activity"/>
    <property type="evidence" value="ECO:0007669"/>
    <property type="project" value="UniProtKB-UniRule"/>
</dbReference>
<dbReference type="InterPro" id="IPR050312">
    <property type="entry name" value="IolE/XylAMocC-like"/>
</dbReference>
<comment type="pathway">
    <text evidence="1">Aromatic compound metabolism; 3,4-dihydroxybenzoate biosynthesis.</text>
</comment>
<dbReference type="PANTHER" id="PTHR12110:SF21">
    <property type="entry name" value="XYLOSE ISOMERASE-LIKE TIM BARREL DOMAIN-CONTAINING PROTEIN"/>
    <property type="match status" value="1"/>
</dbReference>
<dbReference type="GO" id="GO:0046872">
    <property type="term" value="F:metal ion binding"/>
    <property type="evidence" value="ECO:0007669"/>
    <property type="project" value="UniProtKB-UniRule"/>
</dbReference>
<protein>
    <recommendedName>
        <fullName evidence="1">3-dehydroshikimate dehydratase</fullName>
        <shortName evidence="1">DSD</shortName>
        <ecNumber evidence="1">4.2.1.118</ecNumber>
    </recommendedName>
</protein>
<comment type="function">
    <text evidence="1">Catalyzes the conversion of 3-dehydroshikimate to protocatechuate (3,4-dihydroxybenzoate), a common intermediate of quinate and shikimate degradation pathways.</text>
</comment>
<dbReference type="RefSeq" id="WP_183390336.1">
    <property type="nucleotide sequence ID" value="NZ_JACHVY010000001.1"/>
</dbReference>
<dbReference type="Gene3D" id="3.10.180.10">
    <property type="entry name" value="2,3-Dihydroxybiphenyl 1,2-Dioxygenase, domain 1"/>
    <property type="match status" value="2"/>
</dbReference>
<dbReference type="EMBL" id="JACHVY010000001">
    <property type="protein sequence ID" value="MBB2899834.1"/>
    <property type="molecule type" value="Genomic_DNA"/>
</dbReference>
<dbReference type="InterPro" id="IPR036237">
    <property type="entry name" value="Xyl_isomerase-like_sf"/>
</dbReference>
<dbReference type="Proteomes" id="UP000533269">
    <property type="component" value="Unassembled WGS sequence"/>
</dbReference>
<keyword evidence="1" id="KW-0479">Metal-binding</keyword>
<feature type="binding site" evidence="1">
    <location>
        <position position="134"/>
    </location>
    <ligand>
        <name>a divalent metal cation</name>
        <dbReference type="ChEBI" id="CHEBI:60240"/>
        <note>catalytic</note>
    </ligand>
</feature>
<comment type="cofactor">
    <cofactor evidence="1">
        <name>a divalent metal cation</name>
        <dbReference type="ChEBI" id="CHEBI:60240"/>
    </cofactor>
</comment>
<dbReference type="Pfam" id="PF01261">
    <property type="entry name" value="AP_endonuc_2"/>
    <property type="match status" value="1"/>
</dbReference>
<name>A0A7W4TJ25_KINRA</name>
<keyword evidence="1" id="KW-0456">Lyase</keyword>
<dbReference type="SUPFAM" id="SSF54593">
    <property type="entry name" value="Glyoxalase/Bleomycin resistance protein/Dihydroxybiphenyl dioxygenase"/>
    <property type="match status" value="1"/>
</dbReference>
<dbReference type="InterPro" id="IPR029068">
    <property type="entry name" value="Glyas_Bleomycin-R_OHBP_Dase"/>
</dbReference>
<dbReference type="InterPro" id="IPR043700">
    <property type="entry name" value="DSD"/>
</dbReference>
<keyword evidence="3" id="KW-0560">Oxidoreductase</keyword>
<accession>A0A7W4TJ25</accession>
<keyword evidence="3" id="KW-0670">Pyruvate</keyword>
<evidence type="ECO:0000256" key="1">
    <source>
        <dbReference type="HAMAP-Rule" id="MF_02238"/>
    </source>
</evidence>
<dbReference type="AlphaFoldDB" id="A0A7W4TJ25"/>
<evidence type="ECO:0000259" key="2">
    <source>
        <dbReference type="Pfam" id="PF01261"/>
    </source>
</evidence>
<dbReference type="PANTHER" id="PTHR12110">
    <property type="entry name" value="HYDROXYPYRUVATE ISOMERASE"/>
    <property type="match status" value="1"/>
</dbReference>
<dbReference type="GO" id="GO:0046279">
    <property type="term" value="P:3,4-dihydroxybenzoate biosynthetic process"/>
    <property type="evidence" value="ECO:0007669"/>
    <property type="project" value="UniProtKB-UniRule"/>
</dbReference>
<dbReference type="UniPathway" id="UPA00088"/>
<comment type="catalytic activity">
    <reaction evidence="1">
        <text>3-dehydroshikimate = 3,4-dihydroxybenzoate + H2O</text>
        <dbReference type="Rhea" id="RHEA:24848"/>
        <dbReference type="ChEBI" id="CHEBI:15377"/>
        <dbReference type="ChEBI" id="CHEBI:16630"/>
        <dbReference type="ChEBI" id="CHEBI:36241"/>
        <dbReference type="EC" id="4.2.1.118"/>
    </reaction>
</comment>
<feature type="binding site" evidence="1">
    <location>
        <position position="417"/>
    </location>
    <ligand>
        <name>Mg(2+)</name>
        <dbReference type="ChEBI" id="CHEBI:18420"/>
    </ligand>
</feature>
<organism evidence="3 4">
    <name type="scientific">Kineococcus radiotolerans</name>
    <dbReference type="NCBI Taxonomy" id="131568"/>
    <lineage>
        <taxon>Bacteria</taxon>
        <taxon>Bacillati</taxon>
        <taxon>Actinomycetota</taxon>
        <taxon>Actinomycetes</taxon>
        <taxon>Kineosporiales</taxon>
        <taxon>Kineosporiaceae</taxon>
        <taxon>Kineococcus</taxon>
    </lineage>
</organism>
<dbReference type="SUPFAM" id="SSF51658">
    <property type="entry name" value="Xylose isomerase-like"/>
    <property type="match status" value="1"/>
</dbReference>
<gene>
    <name evidence="3" type="ORF">FHR75_000622</name>
</gene>
<feature type="binding site" evidence="1">
    <location>
        <position position="567"/>
    </location>
    <ligand>
        <name>Mg(2+)</name>
        <dbReference type="ChEBI" id="CHEBI:18420"/>
    </ligand>
</feature>